<keyword evidence="2" id="KW-1185">Reference proteome</keyword>
<dbReference type="EMBL" id="CP049934">
    <property type="protein sequence ID" value="QIM16175.1"/>
    <property type="molecule type" value="Genomic_DNA"/>
</dbReference>
<protein>
    <submittedName>
        <fullName evidence="1">Uncharacterized protein</fullName>
    </submittedName>
</protein>
<organism evidence="1 2">
    <name type="scientific">Leucobacter insecticola</name>
    <dbReference type="NCBI Taxonomy" id="2714934"/>
    <lineage>
        <taxon>Bacteria</taxon>
        <taxon>Bacillati</taxon>
        <taxon>Actinomycetota</taxon>
        <taxon>Actinomycetes</taxon>
        <taxon>Micrococcales</taxon>
        <taxon>Microbacteriaceae</taxon>
        <taxon>Leucobacter</taxon>
    </lineage>
</organism>
<dbReference type="RefSeq" id="WP_166322938.1">
    <property type="nucleotide sequence ID" value="NZ_CP049934.1"/>
</dbReference>
<proteinExistence type="predicted"/>
<evidence type="ECO:0000313" key="1">
    <source>
        <dbReference type="EMBL" id="QIM16175.1"/>
    </source>
</evidence>
<accession>A0A6G8FIH9</accession>
<dbReference type="Proteomes" id="UP000501387">
    <property type="component" value="Chromosome"/>
</dbReference>
<dbReference type="KEGG" id="lins:G7067_06670"/>
<gene>
    <name evidence="1" type="ORF">G7067_06670</name>
</gene>
<sequence length="267" mass="29164">MANLIIDRLSAGAQHLISHLDSGVLQGAAYTAGRGLFSDLIIPSIEKLGEAVDDVHAELASYEHAHSVLSVYGDLDSDDLTQALQDARDQFDLIETQIQINQAFLAQVSGLPGSAAFSADRLGNYQAQASLEDLKRQVEAEILEIRTKLEKLEWFVADVSRYFSDSLQVMQLAIRAALELGKIAVEADGSYYTSGVNLALIHQLRDAKITTHRAPPSNTPTDAVTFDGLRSASDLSYDKMMEWLASDEGRRLHSLSRAGTQDCLILC</sequence>
<name>A0A6G8FIH9_9MICO</name>
<evidence type="ECO:0000313" key="2">
    <source>
        <dbReference type="Proteomes" id="UP000501387"/>
    </source>
</evidence>
<reference evidence="1 2" key="1">
    <citation type="submission" date="2020-03" db="EMBL/GenBank/DDBJ databases">
        <title>Leucobacter sp. nov., isolated from beetles.</title>
        <authorList>
            <person name="Hyun D.-W."/>
            <person name="Bae J.-W."/>
        </authorList>
    </citation>
    <scope>NUCLEOTIDE SEQUENCE [LARGE SCALE GENOMIC DNA]</scope>
    <source>
        <strain evidence="1 2">HDW9B</strain>
    </source>
</reference>
<dbReference type="AlphaFoldDB" id="A0A6G8FIH9"/>